<comment type="caution">
    <text evidence="1">The sequence shown here is derived from an EMBL/GenBank/DDBJ whole genome shotgun (WGS) entry which is preliminary data.</text>
</comment>
<dbReference type="InterPro" id="IPR011008">
    <property type="entry name" value="Dimeric_a/b-barrel"/>
</dbReference>
<keyword evidence="2" id="KW-1185">Reference proteome</keyword>
<sequence length="206" mass="22858">MAPCLEIMIAKPTEAFRKDPTLAYPIYEICAETEGCLGIFYGFALEDPDVFMFAVPWASLAHHEALRADSARYAQMAAHFACVDVSTMHVAHVTLDAPLAPVLRAPCVSYVHVKSAAPGRTRAELERATAVVAEVEGVPGCTGGGWAKMYEREEYVLLHGWEDPKYHAEAAKLGWVQERVRKWREVVGEATETVHIPLTAYKEWKA</sequence>
<dbReference type="OrthoDB" id="3830579at2759"/>
<accession>A0A9P3GDE4</accession>
<gene>
    <name evidence="1" type="ORF">PsYK624_090140</name>
</gene>
<dbReference type="SUPFAM" id="SSF54909">
    <property type="entry name" value="Dimeric alpha+beta barrel"/>
    <property type="match status" value="1"/>
</dbReference>
<proteinExistence type="predicted"/>
<evidence type="ECO:0000313" key="2">
    <source>
        <dbReference type="Proteomes" id="UP000703269"/>
    </source>
</evidence>
<reference evidence="1 2" key="1">
    <citation type="submission" date="2021-08" db="EMBL/GenBank/DDBJ databases">
        <title>Draft Genome Sequence of Phanerochaete sordida strain YK-624.</title>
        <authorList>
            <person name="Mori T."/>
            <person name="Dohra H."/>
            <person name="Suzuki T."/>
            <person name="Kawagishi H."/>
            <person name="Hirai H."/>
        </authorList>
    </citation>
    <scope>NUCLEOTIDE SEQUENCE [LARGE SCALE GENOMIC DNA]</scope>
    <source>
        <strain evidence="1 2">YK-624</strain>
    </source>
</reference>
<name>A0A9P3GDE4_9APHY</name>
<dbReference type="Proteomes" id="UP000703269">
    <property type="component" value="Unassembled WGS sequence"/>
</dbReference>
<dbReference type="Gene3D" id="3.30.70.100">
    <property type="match status" value="1"/>
</dbReference>
<protein>
    <recommendedName>
        <fullName evidence="3">ABM domain-containing protein</fullName>
    </recommendedName>
</protein>
<dbReference type="EMBL" id="BPQB01000029">
    <property type="protein sequence ID" value="GJE92856.1"/>
    <property type="molecule type" value="Genomic_DNA"/>
</dbReference>
<organism evidence="1 2">
    <name type="scientific">Phanerochaete sordida</name>
    <dbReference type="NCBI Taxonomy" id="48140"/>
    <lineage>
        <taxon>Eukaryota</taxon>
        <taxon>Fungi</taxon>
        <taxon>Dikarya</taxon>
        <taxon>Basidiomycota</taxon>
        <taxon>Agaricomycotina</taxon>
        <taxon>Agaricomycetes</taxon>
        <taxon>Polyporales</taxon>
        <taxon>Phanerochaetaceae</taxon>
        <taxon>Phanerochaete</taxon>
    </lineage>
</organism>
<evidence type="ECO:0000313" key="1">
    <source>
        <dbReference type="EMBL" id="GJE92856.1"/>
    </source>
</evidence>
<dbReference type="AlphaFoldDB" id="A0A9P3GDE4"/>
<evidence type="ECO:0008006" key="3">
    <source>
        <dbReference type="Google" id="ProtNLM"/>
    </source>
</evidence>